<keyword evidence="7 10" id="KW-1015">Disulfide bond</keyword>
<keyword evidence="11" id="KW-0326">Glycosidase</keyword>
<accession>A0A1R1Y3S0</accession>
<comment type="cofactor">
    <cofactor evidence="1">
        <name>Ca(2+)</name>
        <dbReference type="ChEBI" id="CHEBI:29108"/>
    </cofactor>
</comment>
<dbReference type="GO" id="GO:0004571">
    <property type="term" value="F:mannosyl-oligosaccharide 1,2-alpha-mannosidase activity"/>
    <property type="evidence" value="ECO:0007669"/>
    <property type="project" value="UniProtKB-EC"/>
</dbReference>
<comment type="catalytic activity">
    <reaction evidence="9">
        <text>N(4)-(alpha-D-Man-(1-&gt;2)-alpha-D-Man-(1-&gt;2)-alpha-D-Man-(1-&gt;3)-[alpha-D-Man-(1-&gt;2)-alpha-D-Man-(1-&gt;3)-[alpha-D-Man-(1-&gt;2)-alpha-D-Man-(1-&gt;6)]-alpha-D-Man-(1-&gt;6)]-beta-D-Man-(1-&gt;4)-beta-D-GlcNAc-(1-&gt;4)-beta-D-GlcNAc)-L-asparaginyl-[protein] (N-glucan mannose isomer 9A1,2,3B1,2,3) + 4 H2O = N(4)-(alpha-D-Man-(1-&gt;3)-[alpha-D-Man-(1-&gt;3)-[alpha-D-Man-(1-&gt;6)]-alpha-D-Man-(1-&gt;6)]-beta-D-Man-(1-&gt;4)-beta-D-GlcNAc-(1-&gt;4)-beta-D-GlcNAc)-L-asparaginyl-[protein] (N-glucan mannose isomer 5A1,2) + 4 beta-D-mannose</text>
        <dbReference type="Rhea" id="RHEA:56008"/>
        <dbReference type="Rhea" id="RHEA-COMP:14356"/>
        <dbReference type="Rhea" id="RHEA-COMP:14367"/>
        <dbReference type="ChEBI" id="CHEBI:15377"/>
        <dbReference type="ChEBI" id="CHEBI:28563"/>
        <dbReference type="ChEBI" id="CHEBI:59087"/>
        <dbReference type="ChEBI" id="CHEBI:139493"/>
        <dbReference type="EC" id="3.2.1.113"/>
    </reaction>
</comment>
<evidence type="ECO:0000256" key="9">
    <source>
        <dbReference type="ARBA" id="ARBA00048605"/>
    </source>
</evidence>
<dbReference type="Pfam" id="PF01532">
    <property type="entry name" value="Glyco_hydro_47"/>
    <property type="match status" value="1"/>
</dbReference>
<dbReference type="SUPFAM" id="SSF48225">
    <property type="entry name" value="Seven-hairpin glycosidases"/>
    <property type="match status" value="1"/>
</dbReference>
<dbReference type="InterPro" id="IPR001382">
    <property type="entry name" value="Glyco_hydro_47"/>
</dbReference>
<sequence>MDLNNGSYSVSGERWNFPGARLPVSKKREDVLNERREAVKNSMKHAWEGYKSYAFGKDELTPVRKGWNNKWGVTLIDSLDTLYIMDMIDEFHEAKEYISTIDFNKTTPKHKTSLFESVIRVLGGLLSAYELSGEKIFLEKAKEAGDSLFPCFDHPSGIPYTFIDINTKTPVERKVNIAEIGTLQLEYHKLSQLTGEKEYYAKTQKIIDILENMKTPFPGLYPIFVDKKKMKLNGPVSIGGMGDSFYEYLLKLYLLHDKSEDQYRNMYIKSVEGISNKMVFKRKVGYNLTFTSDLESGTYKPTGKMGHLDCFFPGVLALGSKELDRPNDLKLAEELMETCYDFYKRMPTGLSPEGVIFKNIYSNKGSSGKSDLKNLDYAVKLKGYYLRPGYFLINF</sequence>
<dbReference type="Gene3D" id="1.50.10.10">
    <property type="match status" value="1"/>
</dbReference>
<evidence type="ECO:0000256" key="3">
    <source>
        <dbReference type="ARBA" id="ARBA00007658"/>
    </source>
</evidence>
<keyword evidence="6" id="KW-0106">Calcium</keyword>
<dbReference type="Proteomes" id="UP000187429">
    <property type="component" value="Unassembled WGS sequence"/>
</dbReference>
<keyword evidence="4" id="KW-0479">Metal-binding</keyword>
<evidence type="ECO:0000256" key="5">
    <source>
        <dbReference type="ARBA" id="ARBA00022801"/>
    </source>
</evidence>
<dbReference type="InterPro" id="IPR036026">
    <property type="entry name" value="Seven-hairpin_glycosidases"/>
</dbReference>
<evidence type="ECO:0000256" key="10">
    <source>
        <dbReference type="PIRSR" id="PIRSR601382-3"/>
    </source>
</evidence>
<keyword evidence="13" id="KW-1185">Reference proteome</keyword>
<evidence type="ECO:0000256" key="8">
    <source>
        <dbReference type="ARBA" id="ARBA00047669"/>
    </source>
</evidence>
<feature type="disulfide bond" evidence="10">
    <location>
        <begin position="310"/>
        <end position="339"/>
    </location>
</feature>
<organism evidence="12 13">
    <name type="scientific">Smittium culicis</name>
    <dbReference type="NCBI Taxonomy" id="133412"/>
    <lineage>
        <taxon>Eukaryota</taxon>
        <taxon>Fungi</taxon>
        <taxon>Fungi incertae sedis</taxon>
        <taxon>Zoopagomycota</taxon>
        <taxon>Kickxellomycotina</taxon>
        <taxon>Harpellomycetes</taxon>
        <taxon>Harpellales</taxon>
        <taxon>Legeriomycetaceae</taxon>
        <taxon>Smittium</taxon>
    </lineage>
</organism>
<proteinExistence type="inferred from homology"/>
<dbReference type="PRINTS" id="PR00747">
    <property type="entry name" value="GLYHDRLASE47"/>
</dbReference>
<evidence type="ECO:0000256" key="1">
    <source>
        <dbReference type="ARBA" id="ARBA00001913"/>
    </source>
</evidence>
<dbReference type="GO" id="GO:0005975">
    <property type="term" value="P:carbohydrate metabolic process"/>
    <property type="evidence" value="ECO:0007669"/>
    <property type="project" value="InterPro"/>
</dbReference>
<gene>
    <name evidence="12" type="ORF">AYI69_g5753</name>
</gene>
<dbReference type="GO" id="GO:0005509">
    <property type="term" value="F:calcium ion binding"/>
    <property type="evidence" value="ECO:0007669"/>
    <property type="project" value="InterPro"/>
</dbReference>
<comment type="pathway">
    <text evidence="2">Protein modification; protein glycosylation.</text>
</comment>
<dbReference type="GO" id="GO:0036503">
    <property type="term" value="P:ERAD pathway"/>
    <property type="evidence" value="ECO:0007669"/>
    <property type="project" value="UniProtKB-ARBA"/>
</dbReference>
<dbReference type="OrthoDB" id="8118055at2759"/>
<dbReference type="GO" id="GO:0016020">
    <property type="term" value="C:membrane"/>
    <property type="evidence" value="ECO:0007669"/>
    <property type="project" value="InterPro"/>
</dbReference>
<evidence type="ECO:0000256" key="11">
    <source>
        <dbReference type="RuleBase" id="RU361193"/>
    </source>
</evidence>
<comment type="catalytic activity">
    <reaction evidence="8">
        <text>N(4)-(alpha-D-Man-(1-&gt;2)-alpha-D-Man-(1-&gt;2)-alpha-D-Man-(1-&gt;3)-[alpha-D-Man-(1-&gt;3)-[alpha-D-Man-(1-&gt;2)-alpha-D-Man-(1-&gt;6)]-alpha-D-Man-(1-&gt;6)]-beta-D-Man-(1-&gt;4)-beta-D-GlcNAc-(1-&gt;4)-beta-D-GlcNAc)-L-asparaginyl-[protein] (N-glucan mannose isomer 8A1,2,3B1,3) + 3 H2O = N(4)-(alpha-D-Man-(1-&gt;3)-[alpha-D-Man-(1-&gt;3)-[alpha-D-Man-(1-&gt;6)]-alpha-D-Man-(1-&gt;6)]-beta-D-Man-(1-&gt;4)-beta-D-GlcNAc-(1-&gt;4)-beta-D-GlcNAc)-L-asparaginyl-[protein] (N-glucan mannose isomer 5A1,2) + 3 beta-D-mannose</text>
        <dbReference type="Rhea" id="RHEA:56028"/>
        <dbReference type="Rhea" id="RHEA-COMP:14358"/>
        <dbReference type="Rhea" id="RHEA-COMP:14367"/>
        <dbReference type="ChEBI" id="CHEBI:15377"/>
        <dbReference type="ChEBI" id="CHEBI:28563"/>
        <dbReference type="ChEBI" id="CHEBI:59087"/>
        <dbReference type="ChEBI" id="CHEBI:60628"/>
        <dbReference type="EC" id="3.2.1.113"/>
    </reaction>
</comment>
<dbReference type="EC" id="3.2.1.-" evidence="11"/>
<dbReference type="InterPro" id="IPR012341">
    <property type="entry name" value="6hp_glycosidase-like_sf"/>
</dbReference>
<keyword evidence="5 11" id="KW-0378">Hydrolase</keyword>
<dbReference type="AlphaFoldDB" id="A0A1R1Y3S0"/>
<dbReference type="InterPro" id="IPR050749">
    <property type="entry name" value="Glycosyl_Hydrolase_47"/>
</dbReference>
<dbReference type="GO" id="GO:0005783">
    <property type="term" value="C:endoplasmic reticulum"/>
    <property type="evidence" value="ECO:0007669"/>
    <property type="project" value="TreeGrafter"/>
</dbReference>
<evidence type="ECO:0000256" key="7">
    <source>
        <dbReference type="ARBA" id="ARBA00023157"/>
    </source>
</evidence>
<protein>
    <recommendedName>
        <fullName evidence="11">alpha-1,2-Mannosidase</fullName>
        <ecNumber evidence="11">3.2.1.-</ecNumber>
    </recommendedName>
</protein>
<evidence type="ECO:0000256" key="4">
    <source>
        <dbReference type="ARBA" id="ARBA00022723"/>
    </source>
</evidence>
<comment type="caution">
    <text evidence="12">The sequence shown here is derived from an EMBL/GenBank/DDBJ whole genome shotgun (WGS) entry which is preliminary data.</text>
</comment>
<name>A0A1R1Y3S0_9FUNG</name>
<evidence type="ECO:0000256" key="2">
    <source>
        <dbReference type="ARBA" id="ARBA00004922"/>
    </source>
</evidence>
<evidence type="ECO:0000313" key="12">
    <source>
        <dbReference type="EMBL" id="OMJ21548.1"/>
    </source>
</evidence>
<reference evidence="13" key="1">
    <citation type="submission" date="2017-01" db="EMBL/GenBank/DDBJ databases">
        <authorList>
            <person name="Wang Y."/>
            <person name="White M."/>
            <person name="Kvist S."/>
            <person name="Moncalvo J.-M."/>
        </authorList>
    </citation>
    <scope>NUCLEOTIDE SEQUENCE [LARGE SCALE GENOMIC DNA]</scope>
    <source>
        <strain evidence="13">ID-206-W2</strain>
    </source>
</reference>
<evidence type="ECO:0000256" key="6">
    <source>
        <dbReference type="ARBA" id="ARBA00022837"/>
    </source>
</evidence>
<dbReference type="EMBL" id="LSSM01002477">
    <property type="protein sequence ID" value="OMJ21548.1"/>
    <property type="molecule type" value="Genomic_DNA"/>
</dbReference>
<dbReference type="PANTHER" id="PTHR11742">
    <property type="entry name" value="MANNOSYL-OLIGOSACCHARIDE ALPHA-1,2-MANNOSIDASE-RELATED"/>
    <property type="match status" value="1"/>
</dbReference>
<comment type="similarity">
    <text evidence="3 11">Belongs to the glycosyl hydrolase 47 family.</text>
</comment>
<dbReference type="PANTHER" id="PTHR11742:SF55">
    <property type="entry name" value="ENDOPLASMIC RETICULUM MANNOSYL-OLIGOSACCHARIDE 1,2-ALPHA-MANNOSIDASE"/>
    <property type="match status" value="1"/>
</dbReference>
<evidence type="ECO:0000313" key="13">
    <source>
        <dbReference type="Proteomes" id="UP000187429"/>
    </source>
</evidence>